<evidence type="ECO:0000256" key="1">
    <source>
        <dbReference type="SAM" id="MobiDB-lite"/>
    </source>
</evidence>
<feature type="region of interest" description="Disordered" evidence="1">
    <location>
        <begin position="61"/>
        <end position="90"/>
    </location>
</feature>
<proteinExistence type="predicted"/>
<dbReference type="OrthoDB" id="277340at2759"/>
<name>A0A422P087_TRYRA</name>
<evidence type="ECO:0000313" key="3">
    <source>
        <dbReference type="Proteomes" id="UP000283634"/>
    </source>
</evidence>
<dbReference type="Proteomes" id="UP000283634">
    <property type="component" value="Unassembled WGS sequence"/>
</dbReference>
<keyword evidence="3" id="KW-1185">Reference proteome</keyword>
<dbReference type="RefSeq" id="XP_029241998.1">
    <property type="nucleotide sequence ID" value="XM_029378148.1"/>
</dbReference>
<comment type="caution">
    <text evidence="2">The sequence shown here is derived from an EMBL/GenBank/DDBJ whole genome shotgun (WGS) entry which is preliminary data.</text>
</comment>
<organism evidence="2 3">
    <name type="scientific">Trypanosoma rangeli</name>
    <dbReference type="NCBI Taxonomy" id="5698"/>
    <lineage>
        <taxon>Eukaryota</taxon>
        <taxon>Discoba</taxon>
        <taxon>Euglenozoa</taxon>
        <taxon>Kinetoplastea</taxon>
        <taxon>Metakinetoplastina</taxon>
        <taxon>Trypanosomatida</taxon>
        <taxon>Trypanosomatidae</taxon>
        <taxon>Trypanosoma</taxon>
        <taxon>Herpetosoma</taxon>
    </lineage>
</organism>
<dbReference type="GeneID" id="40325027"/>
<protein>
    <submittedName>
        <fullName evidence="2">Uncharacterized protein</fullName>
    </submittedName>
</protein>
<gene>
    <name evidence="2" type="ORF">TraAM80_01094</name>
</gene>
<sequence>MTPSVRIPLPVIHPTASTPLGSVWTLTPLPTPQLVTRCVRPTLGPEWAIFTTVARMSVKKTQEQETHGVDSASSVRGVDGTTLRPLTAEELHSRELRARRRRLEKKNMRRIKTMW</sequence>
<evidence type="ECO:0000313" key="2">
    <source>
        <dbReference type="EMBL" id="RNF11127.1"/>
    </source>
</evidence>
<accession>A0A422P087</accession>
<dbReference type="AlphaFoldDB" id="A0A422P087"/>
<reference evidence="2 3" key="1">
    <citation type="journal article" date="2018" name="BMC Genomics">
        <title>Genomic comparison of Trypanosoma conorhini and Trypanosoma rangeli to Trypanosoma cruzi strains of high and low virulence.</title>
        <authorList>
            <person name="Bradwell K.R."/>
            <person name="Koparde V.N."/>
            <person name="Matveyev A.V."/>
            <person name="Serrano M.G."/>
            <person name="Alves J.M."/>
            <person name="Parikh H."/>
            <person name="Huang B."/>
            <person name="Lee V."/>
            <person name="Espinosa-Alvarez O."/>
            <person name="Ortiz P.A."/>
            <person name="Costa-Martins A.G."/>
            <person name="Teixeira M.M."/>
            <person name="Buck G.A."/>
        </authorList>
    </citation>
    <scope>NUCLEOTIDE SEQUENCE [LARGE SCALE GENOMIC DNA]</scope>
    <source>
        <strain evidence="2 3">AM80</strain>
    </source>
</reference>
<dbReference type="EMBL" id="MKGL01000022">
    <property type="protein sequence ID" value="RNF11127.1"/>
    <property type="molecule type" value="Genomic_DNA"/>
</dbReference>